<evidence type="ECO:0000256" key="1">
    <source>
        <dbReference type="ARBA" id="ARBA00004776"/>
    </source>
</evidence>
<dbReference type="PANTHER" id="PTHR43179:SF12">
    <property type="entry name" value="GALACTOFURANOSYLTRANSFERASE GLFT2"/>
    <property type="match status" value="1"/>
</dbReference>
<evidence type="ECO:0000313" key="7">
    <source>
        <dbReference type="Proteomes" id="UP001501407"/>
    </source>
</evidence>
<evidence type="ECO:0000256" key="2">
    <source>
        <dbReference type="ARBA" id="ARBA00006739"/>
    </source>
</evidence>
<dbReference type="Proteomes" id="UP001501407">
    <property type="component" value="Unassembled WGS sequence"/>
</dbReference>
<comment type="similarity">
    <text evidence="2">Belongs to the glycosyltransferase 2 family.</text>
</comment>
<dbReference type="Pfam" id="PF00535">
    <property type="entry name" value="Glycos_transf_2"/>
    <property type="match status" value="1"/>
</dbReference>
<name>A0ABP9LU76_9MICO</name>
<protein>
    <submittedName>
        <fullName evidence="6">Glycosyltransferase family 2 protein</fullName>
    </submittedName>
</protein>
<accession>A0ABP9LU76</accession>
<comment type="caution">
    <text evidence="6">The sequence shown here is derived from an EMBL/GenBank/DDBJ whole genome shotgun (WGS) entry which is preliminary data.</text>
</comment>
<dbReference type="EMBL" id="BAABKZ010000001">
    <property type="protein sequence ID" value="GAA5083469.1"/>
    <property type="molecule type" value="Genomic_DNA"/>
</dbReference>
<proteinExistence type="inferred from homology"/>
<gene>
    <name evidence="6" type="ORF">GCM10025760_00130</name>
</gene>
<organism evidence="6 7">
    <name type="scientific">Microbacterium yannicii</name>
    <dbReference type="NCBI Taxonomy" id="671622"/>
    <lineage>
        <taxon>Bacteria</taxon>
        <taxon>Bacillati</taxon>
        <taxon>Actinomycetota</taxon>
        <taxon>Actinomycetes</taxon>
        <taxon>Micrococcales</taxon>
        <taxon>Microbacteriaceae</taxon>
        <taxon>Microbacterium</taxon>
    </lineage>
</organism>
<comment type="pathway">
    <text evidence="1">Cell wall biogenesis; cell wall polysaccharide biosynthesis.</text>
</comment>
<keyword evidence="3" id="KW-0328">Glycosyltransferase</keyword>
<feature type="domain" description="Glycosyltransferase 2-like" evidence="5">
    <location>
        <begin position="6"/>
        <end position="125"/>
    </location>
</feature>
<evidence type="ECO:0000313" key="6">
    <source>
        <dbReference type="EMBL" id="GAA5083469.1"/>
    </source>
</evidence>
<evidence type="ECO:0000256" key="4">
    <source>
        <dbReference type="ARBA" id="ARBA00022679"/>
    </source>
</evidence>
<keyword evidence="7" id="KW-1185">Reference proteome</keyword>
<dbReference type="InterPro" id="IPR029044">
    <property type="entry name" value="Nucleotide-diphossugar_trans"/>
</dbReference>
<dbReference type="RefSeq" id="WP_194414878.1">
    <property type="nucleotide sequence ID" value="NZ_BAABKZ010000001.1"/>
</dbReference>
<reference evidence="7" key="1">
    <citation type="journal article" date="2019" name="Int. J. Syst. Evol. Microbiol.">
        <title>The Global Catalogue of Microorganisms (GCM) 10K type strain sequencing project: providing services to taxonomists for standard genome sequencing and annotation.</title>
        <authorList>
            <consortium name="The Broad Institute Genomics Platform"/>
            <consortium name="The Broad Institute Genome Sequencing Center for Infectious Disease"/>
            <person name="Wu L."/>
            <person name="Ma J."/>
        </authorList>
    </citation>
    <scope>NUCLEOTIDE SEQUENCE [LARGE SCALE GENOMIC DNA]</scope>
    <source>
        <strain evidence="7">JCM 18959</strain>
    </source>
</reference>
<evidence type="ECO:0000256" key="3">
    <source>
        <dbReference type="ARBA" id="ARBA00022676"/>
    </source>
</evidence>
<dbReference type="Gene3D" id="3.90.550.10">
    <property type="entry name" value="Spore Coat Polysaccharide Biosynthesis Protein SpsA, Chain A"/>
    <property type="match status" value="1"/>
</dbReference>
<dbReference type="InterPro" id="IPR001173">
    <property type="entry name" value="Glyco_trans_2-like"/>
</dbReference>
<sequence length="298" mass="32337">MIDFAIVIVSFRSAGDLRELLASVDQAAGGRTWHVTVVNNAVDDPLAALLEPHDQVTVVEAGANLGYSGGINVGRRSSPPSRWVVVLNPDLRLHAGALSALGAQLDSGAAAAVPLIHDERGDRMNSLRREPTLLRALGDALFGDGWPQRPAALSETVRDAGAYERPHSIDWATGAALSIRSEVYDAVGDWDSTRFFMYSEETDFARRIRESGGRIDFTPTSVVTHRGGGSGSSPQLDALLEVNKLRYYRKWHRPAASAMFGLILVLRNAIRPHRAGARAALRALLLRRDRAHLPGGNR</sequence>
<evidence type="ECO:0000259" key="5">
    <source>
        <dbReference type="Pfam" id="PF00535"/>
    </source>
</evidence>
<dbReference type="PANTHER" id="PTHR43179">
    <property type="entry name" value="RHAMNOSYLTRANSFERASE WBBL"/>
    <property type="match status" value="1"/>
</dbReference>
<dbReference type="SUPFAM" id="SSF53448">
    <property type="entry name" value="Nucleotide-diphospho-sugar transferases"/>
    <property type="match status" value="1"/>
</dbReference>
<keyword evidence="4" id="KW-0808">Transferase</keyword>